<evidence type="ECO:0000313" key="2">
    <source>
        <dbReference type="EMBL" id="GAA4791480.1"/>
    </source>
</evidence>
<protein>
    <submittedName>
        <fullName evidence="2">Uncharacterized protein</fullName>
    </submittedName>
</protein>
<dbReference type="EMBL" id="BAABJV010000017">
    <property type="protein sequence ID" value="GAA4791480.1"/>
    <property type="molecule type" value="Genomic_DNA"/>
</dbReference>
<feature type="compositionally biased region" description="Basic and acidic residues" evidence="1">
    <location>
        <begin position="362"/>
        <end position="372"/>
    </location>
</feature>
<dbReference type="RefSeq" id="WP_425588710.1">
    <property type="nucleotide sequence ID" value="NZ_BAABJV010000017.1"/>
</dbReference>
<organism evidence="2 3">
    <name type="scientific">Streptomyces sanyensis</name>
    <dbReference type="NCBI Taxonomy" id="568869"/>
    <lineage>
        <taxon>Bacteria</taxon>
        <taxon>Bacillati</taxon>
        <taxon>Actinomycetota</taxon>
        <taxon>Actinomycetes</taxon>
        <taxon>Kitasatosporales</taxon>
        <taxon>Streptomycetaceae</taxon>
        <taxon>Streptomyces</taxon>
    </lineage>
</organism>
<accession>A0ABP9B6V4</accession>
<name>A0ABP9B6V4_9ACTN</name>
<feature type="compositionally biased region" description="Pro residues" evidence="1">
    <location>
        <begin position="226"/>
        <end position="236"/>
    </location>
</feature>
<gene>
    <name evidence="2" type="ORF">GCM10023329_49150</name>
</gene>
<proteinExistence type="predicted"/>
<keyword evidence="3" id="KW-1185">Reference proteome</keyword>
<dbReference type="Proteomes" id="UP001501147">
    <property type="component" value="Unassembled WGS sequence"/>
</dbReference>
<feature type="compositionally biased region" description="Pro residues" evidence="1">
    <location>
        <begin position="313"/>
        <end position="325"/>
    </location>
</feature>
<feature type="region of interest" description="Disordered" evidence="1">
    <location>
        <begin position="159"/>
        <end position="389"/>
    </location>
</feature>
<feature type="compositionally biased region" description="Low complexity" evidence="1">
    <location>
        <begin position="215"/>
        <end position="225"/>
    </location>
</feature>
<feature type="compositionally biased region" description="Low complexity" evidence="1">
    <location>
        <begin position="328"/>
        <end position="338"/>
    </location>
</feature>
<reference evidence="3" key="1">
    <citation type="journal article" date="2019" name="Int. J. Syst. Evol. Microbiol.">
        <title>The Global Catalogue of Microorganisms (GCM) 10K type strain sequencing project: providing services to taxonomists for standard genome sequencing and annotation.</title>
        <authorList>
            <consortium name="The Broad Institute Genomics Platform"/>
            <consortium name="The Broad Institute Genome Sequencing Center for Infectious Disease"/>
            <person name="Wu L."/>
            <person name="Ma J."/>
        </authorList>
    </citation>
    <scope>NUCLEOTIDE SEQUENCE [LARGE SCALE GENOMIC DNA]</scope>
    <source>
        <strain evidence="3">JCM 18324</strain>
    </source>
</reference>
<evidence type="ECO:0000313" key="3">
    <source>
        <dbReference type="Proteomes" id="UP001501147"/>
    </source>
</evidence>
<evidence type="ECO:0000256" key="1">
    <source>
        <dbReference type="SAM" id="MobiDB-lite"/>
    </source>
</evidence>
<sequence length="389" mass="38850">MTSWDFAPTHVVPGSGLPAWESPDVSRPTVPLDPLLPVQLLERRGDWSRILCANGWSAWVDGRLLVTVPAEPPAAERPMGATGDPRPLLARVEDSLGRYRRAAEDLAGGRTDGEGFRRRTRGLRVGMVVDGESVWLYDAEHERWVHCDGAGLTTLAASSPPSLGGVAEAGVPDAPGPAPQGGAPPEGPGGTRLVDPDSLPPYAEPPNAEDEAADRAGAADGAEPPAAGPGEPPAAPEPTRLVAPVGQGPPAGSGGGPREAPRAAEASAPADGTAEDSPAAPPPTRLAGAPEQPGAGADAARPDATRLAGSAPGAPPGSPAAPPPTRLAGAPADPGRPADSPPPGPDTGTGTGPETGEAGEAEGARERGEAEATRVVPERAASPRTGGEG</sequence>
<feature type="compositionally biased region" description="Low complexity" evidence="1">
    <location>
        <begin position="164"/>
        <end position="173"/>
    </location>
</feature>
<comment type="caution">
    <text evidence="2">The sequence shown here is derived from an EMBL/GenBank/DDBJ whole genome shotgun (WGS) entry which is preliminary data.</text>
</comment>